<feature type="chain" id="PRO_5013064097" description="Beta/gamma crystallin 'Greek key' domain-containing protein" evidence="1">
    <location>
        <begin position="17"/>
        <end position="100"/>
    </location>
</feature>
<name>A0A1L9SUA4_9EURO</name>
<keyword evidence="1" id="KW-0732">Signal</keyword>
<sequence length="100" mass="11214">MRSVPLLAGFFALTHAKIILTLYSQDNYQGDRGIFSPSDGSCLELPDQWKARAVSLTLNEGYYCLLYTYESGCDGNEQLVLHNMTQVEEPFLSVRCGQVD</sequence>
<dbReference type="Proteomes" id="UP000184188">
    <property type="component" value="Unassembled WGS sequence"/>
</dbReference>
<evidence type="ECO:0000313" key="2">
    <source>
        <dbReference type="EMBL" id="OJJ50653.1"/>
    </source>
</evidence>
<dbReference type="AlphaFoldDB" id="A0A1L9SUA4"/>
<dbReference type="EMBL" id="KV878336">
    <property type="protein sequence ID" value="OJJ50653.1"/>
    <property type="molecule type" value="Genomic_DNA"/>
</dbReference>
<accession>A0A1L9SUA4</accession>
<evidence type="ECO:0000256" key="1">
    <source>
        <dbReference type="SAM" id="SignalP"/>
    </source>
</evidence>
<protein>
    <recommendedName>
        <fullName evidence="4">Beta/gamma crystallin 'Greek key' domain-containing protein</fullName>
    </recommendedName>
</protein>
<evidence type="ECO:0000313" key="3">
    <source>
        <dbReference type="Proteomes" id="UP000184188"/>
    </source>
</evidence>
<reference evidence="3" key="1">
    <citation type="journal article" date="2017" name="Genome Biol.">
        <title>Comparative genomics reveals high biological diversity and specific adaptations in the industrially and medically important fungal genus Aspergillus.</title>
        <authorList>
            <person name="de Vries R.P."/>
            <person name="Riley R."/>
            <person name="Wiebenga A."/>
            <person name="Aguilar-Osorio G."/>
            <person name="Amillis S."/>
            <person name="Uchima C.A."/>
            <person name="Anderluh G."/>
            <person name="Asadollahi M."/>
            <person name="Askin M."/>
            <person name="Barry K."/>
            <person name="Battaglia E."/>
            <person name="Bayram O."/>
            <person name="Benocci T."/>
            <person name="Braus-Stromeyer S.A."/>
            <person name="Caldana C."/>
            <person name="Canovas D."/>
            <person name="Cerqueira G.C."/>
            <person name="Chen F."/>
            <person name="Chen W."/>
            <person name="Choi C."/>
            <person name="Clum A."/>
            <person name="Dos Santos R.A."/>
            <person name="Damasio A.R."/>
            <person name="Diallinas G."/>
            <person name="Emri T."/>
            <person name="Fekete E."/>
            <person name="Flipphi M."/>
            <person name="Freyberg S."/>
            <person name="Gallo A."/>
            <person name="Gournas C."/>
            <person name="Habgood R."/>
            <person name="Hainaut M."/>
            <person name="Harispe M.L."/>
            <person name="Henrissat B."/>
            <person name="Hilden K.S."/>
            <person name="Hope R."/>
            <person name="Hossain A."/>
            <person name="Karabika E."/>
            <person name="Karaffa L."/>
            <person name="Karanyi Z."/>
            <person name="Krasevec N."/>
            <person name="Kuo A."/>
            <person name="Kusch H."/>
            <person name="LaButti K."/>
            <person name="Lagendijk E.L."/>
            <person name="Lapidus A."/>
            <person name="Levasseur A."/>
            <person name="Lindquist E."/>
            <person name="Lipzen A."/>
            <person name="Logrieco A.F."/>
            <person name="MacCabe A."/>
            <person name="Maekelae M.R."/>
            <person name="Malavazi I."/>
            <person name="Melin P."/>
            <person name="Meyer V."/>
            <person name="Mielnichuk N."/>
            <person name="Miskei M."/>
            <person name="Molnar A.P."/>
            <person name="Mule G."/>
            <person name="Ngan C.Y."/>
            <person name="Orejas M."/>
            <person name="Orosz E."/>
            <person name="Ouedraogo J.P."/>
            <person name="Overkamp K.M."/>
            <person name="Park H.-S."/>
            <person name="Perrone G."/>
            <person name="Piumi F."/>
            <person name="Punt P.J."/>
            <person name="Ram A.F."/>
            <person name="Ramon A."/>
            <person name="Rauscher S."/>
            <person name="Record E."/>
            <person name="Riano-Pachon D.M."/>
            <person name="Robert V."/>
            <person name="Roehrig J."/>
            <person name="Ruller R."/>
            <person name="Salamov A."/>
            <person name="Salih N.S."/>
            <person name="Samson R.A."/>
            <person name="Sandor E."/>
            <person name="Sanguinetti M."/>
            <person name="Schuetze T."/>
            <person name="Sepcic K."/>
            <person name="Shelest E."/>
            <person name="Sherlock G."/>
            <person name="Sophianopoulou V."/>
            <person name="Squina F.M."/>
            <person name="Sun H."/>
            <person name="Susca A."/>
            <person name="Todd R.B."/>
            <person name="Tsang A."/>
            <person name="Unkles S.E."/>
            <person name="van de Wiele N."/>
            <person name="van Rossen-Uffink D."/>
            <person name="Oliveira J.V."/>
            <person name="Vesth T.C."/>
            <person name="Visser J."/>
            <person name="Yu J.-H."/>
            <person name="Zhou M."/>
            <person name="Andersen M.R."/>
            <person name="Archer D.B."/>
            <person name="Baker S.E."/>
            <person name="Benoit I."/>
            <person name="Brakhage A.A."/>
            <person name="Braus G.H."/>
            <person name="Fischer R."/>
            <person name="Frisvad J.C."/>
            <person name="Goldman G.H."/>
            <person name="Houbraken J."/>
            <person name="Oakley B."/>
            <person name="Pocsi I."/>
            <person name="Scazzocchio C."/>
            <person name="Seiboth B."/>
            <person name="vanKuyk P.A."/>
            <person name="Wortman J."/>
            <person name="Dyer P.S."/>
            <person name="Grigoriev I.V."/>
        </authorList>
    </citation>
    <scope>NUCLEOTIDE SEQUENCE [LARGE SCALE GENOMIC DNA]</scope>
    <source>
        <strain evidence="3">CBS 506.65</strain>
    </source>
</reference>
<gene>
    <name evidence="2" type="ORF">ASPZODRAFT_232426</name>
</gene>
<proteinExistence type="predicted"/>
<organism evidence="2 3">
    <name type="scientific">Penicilliopsis zonata CBS 506.65</name>
    <dbReference type="NCBI Taxonomy" id="1073090"/>
    <lineage>
        <taxon>Eukaryota</taxon>
        <taxon>Fungi</taxon>
        <taxon>Dikarya</taxon>
        <taxon>Ascomycota</taxon>
        <taxon>Pezizomycotina</taxon>
        <taxon>Eurotiomycetes</taxon>
        <taxon>Eurotiomycetidae</taxon>
        <taxon>Eurotiales</taxon>
        <taxon>Aspergillaceae</taxon>
        <taxon>Penicilliopsis</taxon>
    </lineage>
</organism>
<feature type="signal peptide" evidence="1">
    <location>
        <begin position="1"/>
        <end position="16"/>
    </location>
</feature>
<dbReference type="RefSeq" id="XP_022585163.1">
    <property type="nucleotide sequence ID" value="XM_022727925.1"/>
</dbReference>
<keyword evidence="3" id="KW-1185">Reference proteome</keyword>
<dbReference type="GeneID" id="34614389"/>
<evidence type="ECO:0008006" key="4">
    <source>
        <dbReference type="Google" id="ProtNLM"/>
    </source>
</evidence>
<dbReference type="VEuPathDB" id="FungiDB:ASPZODRAFT_232426"/>